<name>A0A109J9J3_9HYPH</name>
<proteinExistence type="predicted"/>
<dbReference type="PANTHER" id="PTHR38011:SF11">
    <property type="entry name" value="2,5-DIAMINO-6-RIBOSYLAMINO-4(3H)-PYRIMIDINONE 5'-PHOSPHATE REDUCTASE"/>
    <property type="match status" value="1"/>
</dbReference>
<gene>
    <name evidence="2" type="ORF">AS026_01670</name>
</gene>
<protein>
    <submittedName>
        <fullName evidence="2">Riboflavin biosynthesis protein RibD</fullName>
    </submittedName>
</protein>
<dbReference type="RefSeq" id="WP_062373254.1">
    <property type="nucleotide sequence ID" value="NZ_LNCD01000120.1"/>
</dbReference>
<accession>A0A109J9J3</accession>
<dbReference type="SUPFAM" id="SSF53597">
    <property type="entry name" value="Dihydrofolate reductase-like"/>
    <property type="match status" value="1"/>
</dbReference>
<organism evidence="2 3">
    <name type="scientific">Rhizobium altiplani</name>
    <dbReference type="NCBI Taxonomy" id="1864509"/>
    <lineage>
        <taxon>Bacteria</taxon>
        <taxon>Pseudomonadati</taxon>
        <taxon>Pseudomonadota</taxon>
        <taxon>Alphaproteobacteria</taxon>
        <taxon>Hyphomicrobiales</taxon>
        <taxon>Rhizobiaceae</taxon>
        <taxon>Rhizobium/Agrobacterium group</taxon>
        <taxon>Rhizobium</taxon>
    </lineage>
</organism>
<feature type="domain" description="Bacterial bifunctional deaminase-reductase C-terminal" evidence="1">
    <location>
        <begin position="2"/>
        <end position="178"/>
    </location>
</feature>
<dbReference type="EMBL" id="LNCD01000120">
    <property type="protein sequence ID" value="KWV44844.1"/>
    <property type="molecule type" value="Genomic_DNA"/>
</dbReference>
<dbReference type="InterPro" id="IPR024072">
    <property type="entry name" value="DHFR-like_dom_sf"/>
</dbReference>
<evidence type="ECO:0000313" key="2">
    <source>
        <dbReference type="EMBL" id="KWV44844.1"/>
    </source>
</evidence>
<dbReference type="GO" id="GO:0008703">
    <property type="term" value="F:5-amino-6-(5-phosphoribosylamino)uracil reductase activity"/>
    <property type="evidence" value="ECO:0007669"/>
    <property type="project" value="InterPro"/>
</dbReference>
<dbReference type="Pfam" id="PF01872">
    <property type="entry name" value="RibD_C"/>
    <property type="match status" value="1"/>
</dbReference>
<dbReference type="Proteomes" id="UP000068164">
    <property type="component" value="Unassembled WGS sequence"/>
</dbReference>
<dbReference type="Gene3D" id="3.40.430.10">
    <property type="entry name" value="Dihydrofolate Reductase, subunit A"/>
    <property type="match status" value="1"/>
</dbReference>
<comment type="caution">
    <text evidence="2">The sequence shown here is derived from an EMBL/GenBank/DDBJ whole genome shotgun (WGS) entry which is preliminary data.</text>
</comment>
<keyword evidence="3" id="KW-1185">Reference proteome</keyword>
<sequence>MRKLIVWNLMTLDGYFEGTKPWDIDFHTLVWGPELQQYSERLGEEGDLLVFGRKTYEGMAAYWPTATDEEGEKIRTYMNGIAKIAVSRSMTTADWNNTRVVSEPVSELKKLKAETGKSIFIFGSAELADSLLKEGLVDEIRMCLVPVILGGGNPHFKPGDWQLPLRLLDSTTTKNGAVILRYEPVQA</sequence>
<dbReference type="InterPro" id="IPR050765">
    <property type="entry name" value="Riboflavin_Biosynth_HTPR"/>
</dbReference>
<evidence type="ECO:0000313" key="3">
    <source>
        <dbReference type="Proteomes" id="UP000068164"/>
    </source>
</evidence>
<dbReference type="OrthoDB" id="7949219at2"/>
<dbReference type="GO" id="GO:0009231">
    <property type="term" value="P:riboflavin biosynthetic process"/>
    <property type="evidence" value="ECO:0007669"/>
    <property type="project" value="InterPro"/>
</dbReference>
<evidence type="ECO:0000259" key="1">
    <source>
        <dbReference type="Pfam" id="PF01872"/>
    </source>
</evidence>
<dbReference type="AlphaFoldDB" id="A0A109J9J3"/>
<reference evidence="2 3" key="1">
    <citation type="submission" date="2015-11" db="EMBL/GenBank/DDBJ databases">
        <title>Draft Genome Sequence of the Strain BR 10423 (Rhizobium sp.) isolated from nodules of Mimosa pudica.</title>
        <authorList>
            <person name="Barauna A.C."/>
            <person name="Zilli J.E."/>
            <person name="Simoes-Araujo J.L."/>
            <person name="Reis V.M."/>
            <person name="James E.K."/>
            <person name="Reis F.B.Jr."/>
            <person name="Rouws L.F."/>
            <person name="Passos S.R."/>
            <person name="Gois S.R."/>
        </authorList>
    </citation>
    <scope>NUCLEOTIDE SEQUENCE [LARGE SCALE GENOMIC DNA]</scope>
    <source>
        <strain evidence="2 3">BR10423</strain>
    </source>
</reference>
<dbReference type="PANTHER" id="PTHR38011">
    <property type="entry name" value="DIHYDROFOLATE REDUCTASE FAMILY PROTEIN (AFU_ORTHOLOGUE AFUA_8G06820)"/>
    <property type="match status" value="1"/>
</dbReference>
<dbReference type="InterPro" id="IPR002734">
    <property type="entry name" value="RibDG_C"/>
</dbReference>